<organism evidence="2 3">
    <name type="scientific">Campylobacter blaseri</name>
    <dbReference type="NCBI Taxonomy" id="2042961"/>
    <lineage>
        <taxon>Bacteria</taxon>
        <taxon>Pseudomonadati</taxon>
        <taxon>Campylobacterota</taxon>
        <taxon>Epsilonproteobacteria</taxon>
        <taxon>Campylobacterales</taxon>
        <taxon>Campylobacteraceae</taxon>
        <taxon>Campylobacter</taxon>
    </lineage>
</organism>
<name>A0A2P8R0F0_9BACT</name>
<dbReference type="Pfam" id="PF10592">
    <property type="entry name" value="AIPR"/>
    <property type="match status" value="1"/>
</dbReference>
<gene>
    <name evidence="2" type="ORF">CQ405_05185</name>
</gene>
<keyword evidence="3" id="KW-1185">Reference proteome</keyword>
<accession>A0A2P8R0F0</accession>
<dbReference type="RefSeq" id="WP_106871393.1">
    <property type="nucleotide sequence ID" value="NZ_CP053841.1"/>
</dbReference>
<comment type="caution">
    <text evidence="2">The sequence shown here is derived from an EMBL/GenBank/DDBJ whole genome shotgun (WGS) entry which is preliminary data.</text>
</comment>
<feature type="domain" description="Abortive phage infection protein C-terminal" evidence="1">
    <location>
        <begin position="232"/>
        <end position="311"/>
    </location>
</feature>
<proteinExistence type="predicted"/>
<dbReference type="OrthoDB" id="9806213at2"/>
<dbReference type="EMBL" id="PDHH01000004">
    <property type="protein sequence ID" value="PSM51959.1"/>
    <property type="molecule type" value="Genomic_DNA"/>
</dbReference>
<evidence type="ECO:0000259" key="1">
    <source>
        <dbReference type="Pfam" id="PF10592"/>
    </source>
</evidence>
<evidence type="ECO:0000313" key="3">
    <source>
        <dbReference type="Proteomes" id="UP000240535"/>
    </source>
</evidence>
<reference evidence="3" key="1">
    <citation type="submission" date="2017-10" db="EMBL/GenBank/DDBJ databases">
        <title>Campylobacter species from seals.</title>
        <authorList>
            <person name="Gilbert M.J."/>
            <person name="Zomer A.L."/>
            <person name="Timmerman A.J."/>
            <person name="Duim B."/>
            <person name="Wagenaar J.A."/>
        </authorList>
    </citation>
    <scope>NUCLEOTIDE SEQUENCE [LARGE SCALE GENOMIC DNA]</scope>
    <source>
        <strain evidence="3">17S00004-5</strain>
    </source>
</reference>
<dbReference type="InterPro" id="IPR018891">
    <property type="entry name" value="AIPR_C"/>
</dbReference>
<sequence>MELILGIKDIAELSTKIIDSSFQEKVNGVINEDLGIDAVHIDENNNRICLFNFKYRDTLKKGSAKTPADLRSTNSFLGYIKDDERFNKDKEKITELTKEKIYEIIEFKKIEPEFKCELYMVSNDCTVLDEEDPSVVEFIDTYSWLDVENFNLLDLSKELAIKPDNNKASLILNDKELLQHDMDGYTTANSYVAKVNIVDLIRITSTNHKLREKESIDESSIILEQEIDINVLFDNVRGYLGSTKYNKNIISTLEVEPEKFFLFNNGLTITADDIIVKKIRMDKCYKIELINYQIVNGGQTLRSIYQFKDEHRRK</sequence>
<evidence type="ECO:0000313" key="2">
    <source>
        <dbReference type="EMBL" id="PSM51959.1"/>
    </source>
</evidence>
<dbReference type="Proteomes" id="UP000240535">
    <property type="component" value="Unassembled WGS sequence"/>
</dbReference>
<dbReference type="AlphaFoldDB" id="A0A2P8R0F0"/>
<protein>
    <recommendedName>
        <fullName evidence="1">Abortive phage infection protein C-terminal domain-containing protein</fullName>
    </recommendedName>
</protein>